<evidence type="ECO:0000259" key="4">
    <source>
        <dbReference type="Pfam" id="PF21761"/>
    </source>
</evidence>
<evidence type="ECO:0000313" key="5">
    <source>
        <dbReference type="EMBL" id="GGY62414.1"/>
    </source>
</evidence>
<gene>
    <name evidence="5" type="primary">mmsB</name>
    <name evidence="5" type="ORF">GCM10010326_66620</name>
</gene>
<dbReference type="InterPro" id="IPR015815">
    <property type="entry name" value="HIBADH-related"/>
</dbReference>
<dbReference type="RefSeq" id="WP_161256056.1">
    <property type="nucleotide sequence ID" value="NZ_BMUU01000015.1"/>
</dbReference>
<proteinExistence type="inferred from homology"/>
<dbReference type="Gene3D" id="3.40.50.720">
    <property type="entry name" value="NAD(P)-binding Rossmann-like Domain"/>
    <property type="match status" value="1"/>
</dbReference>
<sequence>MAVANHTPVTVVGLGLMGQALAGAFLKAGHATTVWNRSSDKAAGLVGEGATLAPSLKEAIEASPLIVLCVTDYDVVRSLLDSVSGDLAGKTLVNLTSGHSEGARETAEWVLEHGAQYLDGAIMAIPPVIGTEHATLLYGGSKEAYDAHESALKALGGATHLGTDYQLASLYDVALLGIMWGVLNSFLHGAALVGTAGVDASTFAPFANNWIGAVTNFVSAYAGQIDQGDFTAHDATIDTHLATMIHLIHESKAKGISSELPEFVKAVTDRAVAAGEGKSSYAAMFEQFKNAAK</sequence>
<dbReference type="PANTHER" id="PTHR43580:SF2">
    <property type="entry name" value="CYTOKINE-LIKE NUCLEAR FACTOR N-PAC"/>
    <property type="match status" value="1"/>
</dbReference>
<dbReference type="InterPro" id="IPR006115">
    <property type="entry name" value="6PGDH_NADP-bd"/>
</dbReference>
<protein>
    <submittedName>
        <fullName evidence="5">3-hydroxyisobutyrate dehydrogenase</fullName>
    </submittedName>
</protein>
<dbReference type="GeneID" id="96294530"/>
<comment type="caution">
    <text evidence="5">The sequence shown here is derived from an EMBL/GenBank/DDBJ whole genome shotgun (WGS) entry which is preliminary data.</text>
</comment>
<dbReference type="PANTHER" id="PTHR43580">
    <property type="entry name" value="OXIDOREDUCTASE GLYR1-RELATED"/>
    <property type="match status" value="1"/>
</dbReference>
<dbReference type="InterPro" id="IPR048666">
    <property type="entry name" value="RedAm-like_C"/>
</dbReference>
<reference evidence="6" key="1">
    <citation type="journal article" date="2019" name="Int. J. Syst. Evol. Microbiol.">
        <title>The Global Catalogue of Microorganisms (GCM) 10K type strain sequencing project: providing services to taxonomists for standard genome sequencing and annotation.</title>
        <authorList>
            <consortium name="The Broad Institute Genomics Platform"/>
            <consortium name="The Broad Institute Genome Sequencing Center for Infectious Disease"/>
            <person name="Wu L."/>
            <person name="Ma J."/>
        </authorList>
    </citation>
    <scope>NUCLEOTIDE SEQUENCE [LARGE SCALE GENOMIC DNA]</scope>
    <source>
        <strain evidence="6">JCM 4594</strain>
    </source>
</reference>
<evidence type="ECO:0000259" key="3">
    <source>
        <dbReference type="Pfam" id="PF03446"/>
    </source>
</evidence>
<organism evidence="5 6">
    <name type="scientific">Streptomyces xanthochromogenes</name>
    <dbReference type="NCBI Taxonomy" id="67384"/>
    <lineage>
        <taxon>Bacteria</taxon>
        <taxon>Bacillati</taxon>
        <taxon>Actinomycetota</taxon>
        <taxon>Actinomycetes</taxon>
        <taxon>Kitasatosporales</taxon>
        <taxon>Streptomycetaceae</taxon>
        <taxon>Streptomyces</taxon>
    </lineage>
</organism>
<dbReference type="Pfam" id="PF21761">
    <property type="entry name" value="RedAm-like_C"/>
    <property type="match status" value="1"/>
</dbReference>
<dbReference type="PIRSF" id="PIRSF000103">
    <property type="entry name" value="HIBADH"/>
    <property type="match status" value="1"/>
</dbReference>
<dbReference type="InterPro" id="IPR051265">
    <property type="entry name" value="HIBADH-related_NP60_sf"/>
</dbReference>
<keyword evidence="6" id="KW-1185">Reference proteome</keyword>
<dbReference type="Proteomes" id="UP000600946">
    <property type="component" value="Unassembled WGS sequence"/>
</dbReference>
<evidence type="ECO:0000256" key="2">
    <source>
        <dbReference type="ARBA" id="ARBA00023002"/>
    </source>
</evidence>
<dbReference type="Gene3D" id="1.10.1040.10">
    <property type="entry name" value="N-(1-d-carboxylethyl)-l-norvaline Dehydrogenase, domain 2"/>
    <property type="match status" value="1"/>
</dbReference>
<accession>A0ABQ3ARJ1</accession>
<keyword evidence="2" id="KW-0560">Oxidoreductase</keyword>
<dbReference type="SUPFAM" id="SSF51735">
    <property type="entry name" value="NAD(P)-binding Rossmann-fold domains"/>
    <property type="match status" value="1"/>
</dbReference>
<feature type="domain" description="NADPH-dependent reductive aminase-like C-terminal" evidence="4">
    <location>
        <begin position="164"/>
        <end position="289"/>
    </location>
</feature>
<comment type="similarity">
    <text evidence="1">Belongs to the HIBADH-related family.</text>
</comment>
<dbReference type="Pfam" id="PF03446">
    <property type="entry name" value="NAD_binding_2"/>
    <property type="match status" value="1"/>
</dbReference>
<dbReference type="EMBL" id="BMUU01000015">
    <property type="protein sequence ID" value="GGY62414.1"/>
    <property type="molecule type" value="Genomic_DNA"/>
</dbReference>
<dbReference type="InterPro" id="IPR036291">
    <property type="entry name" value="NAD(P)-bd_dom_sf"/>
</dbReference>
<evidence type="ECO:0000313" key="6">
    <source>
        <dbReference type="Proteomes" id="UP000600946"/>
    </source>
</evidence>
<dbReference type="InterPro" id="IPR013328">
    <property type="entry name" value="6PGD_dom2"/>
</dbReference>
<feature type="domain" description="6-phosphogluconate dehydrogenase NADP-binding" evidence="3">
    <location>
        <begin position="9"/>
        <end position="158"/>
    </location>
</feature>
<name>A0ABQ3ARJ1_9ACTN</name>
<evidence type="ECO:0000256" key="1">
    <source>
        <dbReference type="ARBA" id="ARBA00009080"/>
    </source>
</evidence>